<evidence type="ECO:0000313" key="8">
    <source>
        <dbReference type="EMBL" id="NMD98198.1"/>
    </source>
</evidence>
<dbReference type="SMART" id="SM00420">
    <property type="entry name" value="HTH_DEOR"/>
    <property type="match status" value="1"/>
</dbReference>
<dbReference type="SUPFAM" id="SSF100950">
    <property type="entry name" value="NagB/RpiA/CoA transferase-like"/>
    <property type="match status" value="1"/>
</dbReference>
<dbReference type="Proteomes" id="UP000543804">
    <property type="component" value="Unassembled WGS sequence"/>
</dbReference>
<dbReference type="Pfam" id="PF00455">
    <property type="entry name" value="DeoRC"/>
    <property type="match status" value="1"/>
</dbReference>
<keyword evidence="4" id="KW-0238">DNA-binding</keyword>
<dbReference type="EMBL" id="JABAFA010000002">
    <property type="protein sequence ID" value="NMD98198.1"/>
    <property type="molecule type" value="Genomic_DNA"/>
</dbReference>
<organism evidence="8 9">
    <name type="scientific">Selenomonas bovis</name>
    <dbReference type="NCBI Taxonomy" id="416586"/>
    <lineage>
        <taxon>Bacteria</taxon>
        <taxon>Bacillati</taxon>
        <taxon>Bacillota</taxon>
        <taxon>Negativicutes</taxon>
        <taxon>Selenomonadales</taxon>
        <taxon>Selenomonadaceae</taxon>
        <taxon>Selenomonas</taxon>
    </lineage>
</organism>
<keyword evidence="5" id="KW-0804">Transcription</keyword>
<evidence type="ECO:0000256" key="2">
    <source>
        <dbReference type="ARBA" id="ARBA00022491"/>
    </source>
</evidence>
<keyword evidence="2" id="KW-0678">Repressor</keyword>
<dbReference type="PROSITE" id="PS00894">
    <property type="entry name" value="HTH_DEOR_1"/>
    <property type="match status" value="1"/>
</dbReference>
<proteinExistence type="predicted"/>
<dbReference type="InterPro" id="IPR018356">
    <property type="entry name" value="Tscrpt_reg_HTH_DeoR_CS"/>
</dbReference>
<sequence length="257" mass="28421">MHIRQTKLLDIVNRKQKVSVTDLAEALNVSEVTIRKDLTALEQKGLLHREHGYAVMSASNKALHQLSFNYERKRRIAVRAAESVKNGETVMLSSGACCTLLAEELAIHKNDVTIITNSAFLADFIRKYPKTHVILLGGDYQNDAQVLVGPLVRACASQFSADKIFVSSDGFGEQGSMSADLMRAEAIRAMAESADKIILLAEAATLERKSLVQEFPLDKIDCIYTDERPHCSTLKQLEQHGVQIEMAPASPRTHTES</sequence>
<name>A0A848B4W0_9FIRM</name>
<dbReference type="GO" id="GO:0003677">
    <property type="term" value="F:DNA binding"/>
    <property type="evidence" value="ECO:0007669"/>
    <property type="project" value="UniProtKB-KW"/>
</dbReference>
<evidence type="ECO:0000256" key="6">
    <source>
        <dbReference type="ARBA" id="ARBA00024937"/>
    </source>
</evidence>
<evidence type="ECO:0000259" key="7">
    <source>
        <dbReference type="PROSITE" id="PS51000"/>
    </source>
</evidence>
<reference evidence="8 9" key="1">
    <citation type="submission" date="2020-04" db="EMBL/GenBank/DDBJ databases">
        <authorList>
            <person name="Hitch T.C.A."/>
            <person name="Wylensek D."/>
            <person name="Clavel T."/>
        </authorList>
    </citation>
    <scope>NUCLEOTIDE SEQUENCE [LARGE SCALE GENOMIC DNA]</scope>
    <source>
        <strain evidence="8 9">PG-130-P53-12</strain>
    </source>
</reference>
<dbReference type="InterPro" id="IPR036388">
    <property type="entry name" value="WH-like_DNA-bd_sf"/>
</dbReference>
<dbReference type="InterPro" id="IPR037171">
    <property type="entry name" value="NagB/RpiA_transferase-like"/>
</dbReference>
<dbReference type="InterPro" id="IPR001034">
    <property type="entry name" value="DeoR_HTH"/>
</dbReference>
<dbReference type="InterPro" id="IPR050313">
    <property type="entry name" value="Carb_Metab_HTH_regulators"/>
</dbReference>
<evidence type="ECO:0000256" key="5">
    <source>
        <dbReference type="ARBA" id="ARBA00023163"/>
    </source>
</evidence>
<evidence type="ECO:0000256" key="3">
    <source>
        <dbReference type="ARBA" id="ARBA00023015"/>
    </source>
</evidence>
<protein>
    <recommendedName>
        <fullName evidence="1">Lactose phosphotransferase system repressor</fullName>
    </recommendedName>
</protein>
<dbReference type="PANTHER" id="PTHR30363:SF4">
    <property type="entry name" value="GLYCEROL-3-PHOSPHATE REGULON REPRESSOR"/>
    <property type="match status" value="1"/>
</dbReference>
<dbReference type="Gene3D" id="1.10.10.10">
    <property type="entry name" value="Winged helix-like DNA-binding domain superfamily/Winged helix DNA-binding domain"/>
    <property type="match status" value="1"/>
</dbReference>
<dbReference type="SUPFAM" id="SSF46785">
    <property type="entry name" value="Winged helix' DNA-binding domain"/>
    <property type="match status" value="1"/>
</dbReference>
<dbReference type="RefSeq" id="WP_170077004.1">
    <property type="nucleotide sequence ID" value="NZ_JABAFA010000002.1"/>
</dbReference>
<dbReference type="PANTHER" id="PTHR30363">
    <property type="entry name" value="HTH-TYPE TRANSCRIPTIONAL REGULATOR SRLR-RELATED"/>
    <property type="match status" value="1"/>
</dbReference>
<dbReference type="Pfam" id="PF08220">
    <property type="entry name" value="HTH_DeoR"/>
    <property type="match status" value="1"/>
</dbReference>
<comment type="caution">
    <text evidence="8">The sequence shown here is derived from an EMBL/GenBank/DDBJ whole genome shotgun (WGS) entry which is preliminary data.</text>
</comment>
<accession>A0A848B4W0</accession>
<dbReference type="PRINTS" id="PR00037">
    <property type="entry name" value="HTHLACR"/>
</dbReference>
<dbReference type="InterPro" id="IPR036390">
    <property type="entry name" value="WH_DNA-bd_sf"/>
</dbReference>
<evidence type="ECO:0000256" key="1">
    <source>
        <dbReference type="ARBA" id="ARBA00021390"/>
    </source>
</evidence>
<dbReference type="Gene3D" id="3.40.50.1360">
    <property type="match status" value="1"/>
</dbReference>
<evidence type="ECO:0000256" key="4">
    <source>
        <dbReference type="ARBA" id="ARBA00023125"/>
    </source>
</evidence>
<gene>
    <name evidence="8" type="ORF">HF878_01675</name>
</gene>
<dbReference type="GO" id="GO:0003700">
    <property type="term" value="F:DNA-binding transcription factor activity"/>
    <property type="evidence" value="ECO:0007669"/>
    <property type="project" value="InterPro"/>
</dbReference>
<dbReference type="AlphaFoldDB" id="A0A848B4W0"/>
<comment type="function">
    <text evidence="6">Repressor of the lactose catabolism operon. Galactose-6-phosphate is the inducer.</text>
</comment>
<dbReference type="SMART" id="SM01134">
    <property type="entry name" value="DeoRC"/>
    <property type="match status" value="1"/>
</dbReference>
<keyword evidence="3" id="KW-0805">Transcription regulation</keyword>
<dbReference type="PROSITE" id="PS51000">
    <property type="entry name" value="HTH_DEOR_2"/>
    <property type="match status" value="1"/>
</dbReference>
<evidence type="ECO:0000313" key="9">
    <source>
        <dbReference type="Proteomes" id="UP000543804"/>
    </source>
</evidence>
<feature type="domain" description="HTH deoR-type" evidence="7">
    <location>
        <begin position="1"/>
        <end position="56"/>
    </location>
</feature>
<keyword evidence="9" id="KW-1185">Reference proteome</keyword>
<dbReference type="InterPro" id="IPR014036">
    <property type="entry name" value="DeoR-like_C"/>
</dbReference>